<dbReference type="Proteomes" id="UP001558652">
    <property type="component" value="Unassembled WGS sequence"/>
</dbReference>
<feature type="compositionally biased region" description="Acidic residues" evidence="1">
    <location>
        <begin position="91"/>
        <end position="102"/>
    </location>
</feature>
<name>A0ABD0YMK6_9HEMI</name>
<comment type="caution">
    <text evidence="2">The sequence shown here is derived from an EMBL/GenBank/DDBJ whole genome shotgun (WGS) entry which is preliminary data.</text>
</comment>
<evidence type="ECO:0000256" key="1">
    <source>
        <dbReference type="SAM" id="MobiDB-lite"/>
    </source>
</evidence>
<sequence length="200" mass="22018">MMVYNISSCSRCSAAFFSVDRDGAKILLPIISRSILPDLCVYPYPIRRVVSVPSAGDTSPGTLSSSATPPADRPRFSRLDPDWQGHVLVQEAEEEEEEEGGDGESRGPRVGAAPPQAGDTSARARSGFQFQANHAHNNKQGRELLHRTIILHESGDAWLSARWRTDIREEDMSAALRPAPQLDHHAPPDRHNVPPRALEK</sequence>
<feature type="compositionally biased region" description="Basic and acidic residues" evidence="1">
    <location>
        <begin position="182"/>
        <end position="200"/>
    </location>
</feature>
<evidence type="ECO:0000313" key="2">
    <source>
        <dbReference type="EMBL" id="KAL1132480.1"/>
    </source>
</evidence>
<gene>
    <name evidence="2" type="ORF">AAG570_010435</name>
</gene>
<reference evidence="2 3" key="1">
    <citation type="submission" date="2024-07" db="EMBL/GenBank/DDBJ databases">
        <title>Chromosome-level genome assembly of the water stick insect Ranatra chinensis (Heteroptera: Nepidae).</title>
        <authorList>
            <person name="Liu X."/>
        </authorList>
    </citation>
    <scope>NUCLEOTIDE SEQUENCE [LARGE SCALE GENOMIC DNA]</scope>
    <source>
        <strain evidence="2">Cailab_2021Rc</strain>
        <tissue evidence="2">Muscle</tissue>
    </source>
</reference>
<feature type="compositionally biased region" description="Basic and acidic residues" evidence="1">
    <location>
        <begin position="72"/>
        <end position="83"/>
    </location>
</feature>
<evidence type="ECO:0000313" key="3">
    <source>
        <dbReference type="Proteomes" id="UP001558652"/>
    </source>
</evidence>
<accession>A0ABD0YMK6</accession>
<proteinExistence type="predicted"/>
<dbReference type="EMBL" id="JBFDAA010000005">
    <property type="protein sequence ID" value="KAL1132480.1"/>
    <property type="molecule type" value="Genomic_DNA"/>
</dbReference>
<dbReference type="AlphaFoldDB" id="A0ABD0YMK6"/>
<feature type="region of interest" description="Disordered" evidence="1">
    <location>
        <begin position="53"/>
        <end position="123"/>
    </location>
</feature>
<feature type="compositionally biased region" description="Polar residues" evidence="1">
    <location>
        <begin position="56"/>
        <end position="68"/>
    </location>
</feature>
<feature type="region of interest" description="Disordered" evidence="1">
    <location>
        <begin position="172"/>
        <end position="200"/>
    </location>
</feature>
<organism evidence="2 3">
    <name type="scientific">Ranatra chinensis</name>
    <dbReference type="NCBI Taxonomy" id="642074"/>
    <lineage>
        <taxon>Eukaryota</taxon>
        <taxon>Metazoa</taxon>
        <taxon>Ecdysozoa</taxon>
        <taxon>Arthropoda</taxon>
        <taxon>Hexapoda</taxon>
        <taxon>Insecta</taxon>
        <taxon>Pterygota</taxon>
        <taxon>Neoptera</taxon>
        <taxon>Paraneoptera</taxon>
        <taxon>Hemiptera</taxon>
        <taxon>Heteroptera</taxon>
        <taxon>Panheteroptera</taxon>
        <taxon>Nepomorpha</taxon>
        <taxon>Nepidae</taxon>
        <taxon>Ranatrinae</taxon>
        <taxon>Ranatra</taxon>
    </lineage>
</organism>
<keyword evidence="3" id="KW-1185">Reference proteome</keyword>
<protein>
    <submittedName>
        <fullName evidence="2">Uncharacterized protein</fullName>
    </submittedName>
</protein>